<dbReference type="Pfam" id="PF00173">
    <property type="entry name" value="Cyt-b5"/>
    <property type="match status" value="1"/>
</dbReference>
<dbReference type="SMART" id="SM01117">
    <property type="entry name" value="Cyt-b5"/>
    <property type="match status" value="1"/>
</dbReference>
<accession>A0A1V2L5H3</accession>
<dbReference type="InterPro" id="IPR001199">
    <property type="entry name" value="Cyt_B5-like_heme/steroid-bd"/>
</dbReference>
<dbReference type="GO" id="GO:0005783">
    <property type="term" value="C:endoplasmic reticulum"/>
    <property type="evidence" value="ECO:0007669"/>
    <property type="project" value="TreeGrafter"/>
</dbReference>
<keyword evidence="4" id="KW-1185">Reference proteome</keyword>
<sequence>MSKFAPKEPIELAPPKDDAFTRAQLAEYDGASRPQRYISIKGTVFDVTRNEAAYGPGTKYSALVGRDASRPLGKSSLKPEDTDLSVSHLTNDFTERQHKVLDDWFSFFVQR</sequence>
<dbReference type="STRING" id="36022.A0A1V2L5H3"/>
<comment type="similarity">
    <text evidence="1">Belongs to the cytochrome b5 family. MAPR subfamily.</text>
</comment>
<organism evidence="3 4">
    <name type="scientific">Cyberlindnera fabianii</name>
    <name type="common">Yeast</name>
    <name type="synonym">Hansenula fabianii</name>
    <dbReference type="NCBI Taxonomy" id="36022"/>
    <lineage>
        <taxon>Eukaryota</taxon>
        <taxon>Fungi</taxon>
        <taxon>Dikarya</taxon>
        <taxon>Ascomycota</taxon>
        <taxon>Saccharomycotina</taxon>
        <taxon>Saccharomycetes</taxon>
        <taxon>Phaffomycetales</taxon>
        <taxon>Phaffomycetaceae</taxon>
        <taxon>Cyberlindnera</taxon>
    </lineage>
</organism>
<dbReference type="SUPFAM" id="SSF55856">
    <property type="entry name" value="Cytochrome b5-like heme/steroid binding domain"/>
    <property type="match status" value="1"/>
</dbReference>
<protein>
    <submittedName>
        <fullName evidence="3">Putative steroid-binding protein 3</fullName>
    </submittedName>
</protein>
<dbReference type="VEuPathDB" id="FungiDB:BON22_3604"/>
<dbReference type="InterPro" id="IPR036400">
    <property type="entry name" value="Cyt_B5-like_heme/steroid_sf"/>
</dbReference>
<dbReference type="Gene3D" id="3.10.120.10">
    <property type="entry name" value="Cytochrome b5-like heme/steroid binding domain"/>
    <property type="match status" value="1"/>
</dbReference>
<comment type="caution">
    <text evidence="3">The sequence shown here is derived from an EMBL/GenBank/DDBJ whole genome shotgun (WGS) entry which is preliminary data.</text>
</comment>
<dbReference type="GO" id="GO:0016020">
    <property type="term" value="C:membrane"/>
    <property type="evidence" value="ECO:0007669"/>
    <property type="project" value="TreeGrafter"/>
</dbReference>
<gene>
    <name evidence="3" type="ORF">BON22_3604</name>
</gene>
<feature type="domain" description="Cytochrome b5 heme-binding" evidence="2">
    <location>
        <begin position="20"/>
        <end position="102"/>
    </location>
</feature>
<dbReference type="EMBL" id="MPUK01000007">
    <property type="protein sequence ID" value="ONH66516.1"/>
    <property type="molecule type" value="Genomic_DNA"/>
</dbReference>
<evidence type="ECO:0000313" key="4">
    <source>
        <dbReference type="Proteomes" id="UP000189513"/>
    </source>
</evidence>
<dbReference type="Proteomes" id="UP000189513">
    <property type="component" value="Unassembled WGS sequence"/>
</dbReference>
<proteinExistence type="inferred from homology"/>
<dbReference type="InterPro" id="IPR050577">
    <property type="entry name" value="MAPR/NEUFC/NENF-like"/>
</dbReference>
<name>A0A1V2L5H3_CYBFA</name>
<reference evidence="4" key="1">
    <citation type="journal article" date="2017" name="Genome Announc.">
        <title>Genome sequences of Cyberlindnera fabianii 65, Pichia kudriavzevii 129, and Saccharomyces cerevisiae 131 isolated from fermented masau fruits in Zimbabwe.</title>
        <authorList>
            <person name="van Rijswijck I.M.H."/>
            <person name="Derks M.F.L."/>
            <person name="Abee T."/>
            <person name="de Ridder D."/>
            <person name="Smid E.J."/>
        </authorList>
    </citation>
    <scope>NUCLEOTIDE SEQUENCE [LARGE SCALE GENOMIC DNA]</scope>
    <source>
        <strain evidence="4">65</strain>
    </source>
</reference>
<dbReference type="OMA" id="DQWHAFF"/>
<dbReference type="AlphaFoldDB" id="A0A1V2L5H3"/>
<evidence type="ECO:0000256" key="1">
    <source>
        <dbReference type="ARBA" id="ARBA00038357"/>
    </source>
</evidence>
<dbReference type="PANTHER" id="PTHR10281">
    <property type="entry name" value="MEMBRANE-ASSOCIATED PROGESTERONE RECEPTOR COMPONENT-RELATED"/>
    <property type="match status" value="1"/>
</dbReference>
<evidence type="ECO:0000259" key="2">
    <source>
        <dbReference type="SMART" id="SM01117"/>
    </source>
</evidence>
<dbReference type="PANTHER" id="PTHR10281:SF115">
    <property type="entry name" value="BINDING PROTEIN, PUTATIVE (AFU_ORTHOLOGUE AFUA_4G06240)-RELATED"/>
    <property type="match status" value="1"/>
</dbReference>
<evidence type="ECO:0000313" key="3">
    <source>
        <dbReference type="EMBL" id="ONH66516.1"/>
    </source>
</evidence>